<protein>
    <recommendedName>
        <fullName evidence="4">Small secreted protein</fullName>
    </recommendedName>
</protein>
<evidence type="ECO:0000313" key="3">
    <source>
        <dbReference type="Proteomes" id="UP000447873"/>
    </source>
</evidence>
<evidence type="ECO:0008006" key="4">
    <source>
        <dbReference type="Google" id="ProtNLM"/>
    </source>
</evidence>
<comment type="caution">
    <text evidence="2">The sequence shown here is derived from an EMBL/GenBank/DDBJ whole genome shotgun (WGS) entry which is preliminary data.</text>
</comment>
<proteinExistence type="predicted"/>
<evidence type="ECO:0000256" key="1">
    <source>
        <dbReference type="SAM" id="SignalP"/>
    </source>
</evidence>
<accession>A0A8H3YM69</accession>
<organism evidence="2 3">
    <name type="scientific">Venturia inaequalis</name>
    <name type="common">Apple scab fungus</name>
    <dbReference type="NCBI Taxonomy" id="5025"/>
    <lineage>
        <taxon>Eukaryota</taxon>
        <taxon>Fungi</taxon>
        <taxon>Dikarya</taxon>
        <taxon>Ascomycota</taxon>
        <taxon>Pezizomycotina</taxon>
        <taxon>Dothideomycetes</taxon>
        <taxon>Pleosporomycetidae</taxon>
        <taxon>Venturiales</taxon>
        <taxon>Venturiaceae</taxon>
        <taxon>Venturia</taxon>
    </lineage>
</organism>
<dbReference type="Proteomes" id="UP000447873">
    <property type="component" value="Unassembled WGS sequence"/>
</dbReference>
<feature type="signal peptide" evidence="1">
    <location>
        <begin position="1"/>
        <end position="18"/>
    </location>
</feature>
<reference evidence="2 3" key="1">
    <citation type="submission" date="2018-12" db="EMBL/GenBank/DDBJ databases">
        <title>Venturia inaequalis Genome Resource.</title>
        <authorList>
            <person name="Lichtner F.J."/>
        </authorList>
    </citation>
    <scope>NUCLEOTIDE SEQUENCE [LARGE SCALE GENOMIC DNA]</scope>
    <source>
        <strain evidence="2 3">120213</strain>
    </source>
</reference>
<sequence>MYFRTFLPAIIFAQSSSAYWCCWKFTTDGHIEEATYIENGTKYRYNAGAGCIIFIERNGRNCGEWYGQELGNTCVNAGPNRQYGVADASWCIQHGAKAVAKAGAKAGTK</sequence>
<keyword evidence="1" id="KW-0732">Signal</keyword>
<dbReference type="AlphaFoldDB" id="A0A8H3YM69"/>
<feature type="chain" id="PRO_5034149278" description="Small secreted protein" evidence="1">
    <location>
        <begin position="19"/>
        <end position="109"/>
    </location>
</feature>
<name>A0A8H3YM69_VENIN</name>
<dbReference type="EMBL" id="WNWS01000572">
    <property type="protein sequence ID" value="KAE9965679.1"/>
    <property type="molecule type" value="Genomic_DNA"/>
</dbReference>
<evidence type="ECO:0000313" key="2">
    <source>
        <dbReference type="EMBL" id="KAE9965679.1"/>
    </source>
</evidence>
<gene>
    <name evidence="2" type="ORF">EG328_009489</name>
</gene>